<keyword evidence="5" id="KW-0410">Iron transport</keyword>
<keyword evidence="8" id="KW-0408">Iron</keyword>
<evidence type="ECO:0000256" key="5">
    <source>
        <dbReference type="ARBA" id="ARBA00022496"/>
    </source>
</evidence>
<evidence type="ECO:0000256" key="14">
    <source>
        <dbReference type="PROSITE-ProRule" id="PRU10144"/>
    </source>
</evidence>
<dbReference type="OrthoDB" id="6046653at2"/>
<dbReference type="GO" id="GO:0015344">
    <property type="term" value="F:siderophore uptake transmembrane transporter activity"/>
    <property type="evidence" value="ECO:0007669"/>
    <property type="project" value="TreeGrafter"/>
</dbReference>
<evidence type="ECO:0000256" key="10">
    <source>
        <dbReference type="ARBA" id="ARBA00023136"/>
    </source>
</evidence>
<dbReference type="SUPFAM" id="SSF56935">
    <property type="entry name" value="Porins"/>
    <property type="match status" value="1"/>
</dbReference>
<dbReference type="GO" id="GO:0044718">
    <property type="term" value="P:siderophore transmembrane transport"/>
    <property type="evidence" value="ECO:0007669"/>
    <property type="project" value="TreeGrafter"/>
</dbReference>
<evidence type="ECO:0000256" key="1">
    <source>
        <dbReference type="ARBA" id="ARBA00004571"/>
    </source>
</evidence>
<accession>A0A3P4B6V6</accession>
<evidence type="ECO:0000313" key="18">
    <source>
        <dbReference type="Proteomes" id="UP000277294"/>
    </source>
</evidence>
<dbReference type="Pfam" id="PF00593">
    <property type="entry name" value="TonB_dep_Rec_b-barrel"/>
    <property type="match status" value="1"/>
</dbReference>
<keyword evidence="10 13" id="KW-0472">Membrane</keyword>
<reference evidence="17 18" key="1">
    <citation type="submission" date="2018-10" db="EMBL/GenBank/DDBJ databases">
        <authorList>
            <person name="Criscuolo A."/>
        </authorList>
    </citation>
    <scope>NUCLEOTIDE SEQUENCE [LARGE SCALE GENOMIC DNA]</scope>
    <source>
        <strain evidence="17">DnA1</strain>
    </source>
</reference>
<keyword evidence="11 17" id="KW-0675">Receptor</keyword>
<evidence type="ECO:0000256" key="15">
    <source>
        <dbReference type="RuleBase" id="RU003357"/>
    </source>
</evidence>
<evidence type="ECO:0000256" key="11">
    <source>
        <dbReference type="ARBA" id="ARBA00023170"/>
    </source>
</evidence>
<keyword evidence="12 13" id="KW-0998">Cell outer membrane</keyword>
<dbReference type="InterPro" id="IPR037066">
    <property type="entry name" value="Plug_dom_sf"/>
</dbReference>
<dbReference type="PANTHER" id="PTHR30069:SF41">
    <property type="entry name" value="HEME_HEMOPEXIN UTILIZATION PROTEIN C"/>
    <property type="match status" value="1"/>
</dbReference>
<evidence type="ECO:0000256" key="4">
    <source>
        <dbReference type="ARBA" id="ARBA00022452"/>
    </source>
</evidence>
<dbReference type="Pfam" id="PF07715">
    <property type="entry name" value="Plug"/>
    <property type="match status" value="1"/>
</dbReference>
<keyword evidence="9 15" id="KW-0798">TonB box</keyword>
<dbReference type="SMART" id="SM00965">
    <property type="entry name" value="STN"/>
    <property type="match status" value="1"/>
</dbReference>
<dbReference type="Proteomes" id="UP000277294">
    <property type="component" value="Unassembled WGS sequence"/>
</dbReference>
<dbReference type="Gene3D" id="2.170.130.10">
    <property type="entry name" value="TonB-dependent receptor, plug domain"/>
    <property type="match status" value="1"/>
</dbReference>
<keyword evidence="6 13" id="KW-0812">Transmembrane</keyword>
<proteinExistence type="inferred from homology"/>
<comment type="subcellular location">
    <subcellularLocation>
        <location evidence="1 13">Cell outer membrane</location>
        <topology evidence="1 13">Multi-pass membrane protein</topology>
    </subcellularLocation>
</comment>
<evidence type="ECO:0000256" key="9">
    <source>
        <dbReference type="ARBA" id="ARBA00023077"/>
    </source>
</evidence>
<keyword evidence="18" id="KW-1185">Reference proteome</keyword>
<dbReference type="RefSeq" id="WP_124081419.1">
    <property type="nucleotide sequence ID" value="NZ_UWPJ01000030.1"/>
</dbReference>
<evidence type="ECO:0000256" key="7">
    <source>
        <dbReference type="ARBA" id="ARBA00022729"/>
    </source>
</evidence>
<dbReference type="InterPro" id="IPR039426">
    <property type="entry name" value="TonB-dep_rcpt-like"/>
</dbReference>
<evidence type="ECO:0000256" key="3">
    <source>
        <dbReference type="ARBA" id="ARBA00022448"/>
    </source>
</evidence>
<dbReference type="InterPro" id="IPR011662">
    <property type="entry name" value="Secretin/TonB_short_N"/>
</dbReference>
<dbReference type="GO" id="GO:0009279">
    <property type="term" value="C:cell outer membrane"/>
    <property type="evidence" value="ECO:0007669"/>
    <property type="project" value="UniProtKB-SubCell"/>
</dbReference>
<keyword evidence="7" id="KW-0732">Signal</keyword>
<gene>
    <name evidence="17" type="ORF">PIGHUM_03912</name>
</gene>
<evidence type="ECO:0000256" key="2">
    <source>
        <dbReference type="ARBA" id="ARBA00009810"/>
    </source>
</evidence>
<evidence type="ECO:0000256" key="8">
    <source>
        <dbReference type="ARBA" id="ARBA00023004"/>
    </source>
</evidence>
<dbReference type="Gene3D" id="2.40.170.20">
    <property type="entry name" value="TonB-dependent receptor, beta-barrel domain"/>
    <property type="match status" value="1"/>
</dbReference>
<dbReference type="AlphaFoldDB" id="A0A3P4B6V6"/>
<feature type="domain" description="Secretin/TonB short N-terminal" evidence="16">
    <location>
        <begin position="75"/>
        <end position="126"/>
    </location>
</feature>
<evidence type="ECO:0000256" key="13">
    <source>
        <dbReference type="PROSITE-ProRule" id="PRU01360"/>
    </source>
</evidence>
<dbReference type="PANTHER" id="PTHR30069">
    <property type="entry name" value="TONB-DEPENDENT OUTER MEMBRANE RECEPTOR"/>
    <property type="match status" value="1"/>
</dbReference>
<dbReference type="PROSITE" id="PS52016">
    <property type="entry name" value="TONB_DEPENDENT_REC_3"/>
    <property type="match status" value="1"/>
</dbReference>
<evidence type="ECO:0000256" key="12">
    <source>
        <dbReference type="ARBA" id="ARBA00023237"/>
    </source>
</evidence>
<evidence type="ECO:0000259" key="16">
    <source>
        <dbReference type="SMART" id="SM00965"/>
    </source>
</evidence>
<dbReference type="InterPro" id="IPR012910">
    <property type="entry name" value="Plug_dom"/>
</dbReference>
<dbReference type="CDD" id="cd01347">
    <property type="entry name" value="ligand_gated_channel"/>
    <property type="match status" value="1"/>
</dbReference>
<protein>
    <submittedName>
        <fullName evidence="17">Putative TonB-dependent receptor</fullName>
    </submittedName>
</protein>
<dbReference type="PROSITE" id="PS01156">
    <property type="entry name" value="TONB_DEPENDENT_REC_2"/>
    <property type="match status" value="1"/>
</dbReference>
<comment type="similarity">
    <text evidence="2 13 15">Belongs to the TonB-dependent receptor family.</text>
</comment>
<sequence length="930" mass="100973">MRLTKGGRAGRGAGARGVRWRGAARCMAVALAVAAGAAVGQEAKTPEPAAQSRRYEIPAGSLRGVLEAFMAQSGVLLSIDSRAIESRHSDGLTGSYGVAEGLDRILAPHQLRAAPHASGIYTLEPVPPRVSASIQQLSTVHVEADAIKPEDEAYRTAGSSSYISRENIERFRGTSVGDIFQGTPGVLVGENRNSGGLDVNIRGMQGQGRVPVLVDGARQETTVYRGYAGVASRSYIDPDLIGGIQIEKGPSMSAQGTGAVGGVVSMRTLNADDIVKPGNTFGMRMRGSLMGNNSGSPAEPGTISGYFVRNDAYRTNCVAGSESNCAGTNDLRTILGPQGNGTLNRPDTYDPRSWAGSLALASRLESMDLVAAYATRRQGNYYAGRHGPAPVLDLSNTAPGTFNRWTNVYPSVDGASRFRGGEMIVNSNYQSESFLLKSKLYLPNDQELELSWLRYHSLYGELMPSQLLGFDYARQTESSEVTANTYASRYRWNPAGNDAIDLRANLWFTNTHSINRNYSGWLESNPWASNGAERYRRRGGDLSNTMVFDAKSWGTGEIRYGLAAQSETVASTVDEASGGAAGTGRDGTRDEYSAFLAFMYQPVPSVTLDAGLRHTRYSAQDYHSASVCEFVPNDDGTGGATECETVQPGKSRHSGSAPIASLTWEPLPGVQLYGRYAEALRMPSMFESTSGVSVSTVVGSYLKPEHARNREVGVNFLKDGLLKSSDKLRVKLAYFNNQTSNYLTRTINNVSEGSANGFWRVRNIDSARFNGFELSGGYDMGMFYTDFGITKYTKIEICHEGSYRRQPCTDYGLAASYVNNMIPPNWHGTLTLGMRLLDRKLTLGVRGTFMGARNRVPEFDDQGVNSAFARPVEWHAYRIFDLFASYRINDTVSVDFNLDNATDRYYLDALGLGAVPAPGRTARLSVTLQF</sequence>
<feature type="short sequence motif" description="TonB C-terminal box" evidence="14">
    <location>
        <begin position="913"/>
        <end position="930"/>
    </location>
</feature>
<evidence type="ECO:0000313" key="17">
    <source>
        <dbReference type="EMBL" id="VCU71822.1"/>
    </source>
</evidence>
<keyword evidence="4 13" id="KW-1134">Transmembrane beta strand</keyword>
<dbReference type="InterPro" id="IPR036942">
    <property type="entry name" value="Beta-barrel_TonB_sf"/>
</dbReference>
<organism evidence="17 18">
    <name type="scientific">Pigmentiphaga humi</name>
    <dbReference type="NCBI Taxonomy" id="2478468"/>
    <lineage>
        <taxon>Bacteria</taxon>
        <taxon>Pseudomonadati</taxon>
        <taxon>Pseudomonadota</taxon>
        <taxon>Betaproteobacteria</taxon>
        <taxon>Burkholderiales</taxon>
        <taxon>Alcaligenaceae</taxon>
        <taxon>Pigmentiphaga</taxon>
    </lineage>
</organism>
<dbReference type="InterPro" id="IPR010917">
    <property type="entry name" value="TonB_rcpt_CS"/>
</dbReference>
<dbReference type="Gene3D" id="3.55.50.30">
    <property type="match status" value="1"/>
</dbReference>
<keyword evidence="3 13" id="KW-0813">Transport</keyword>
<keyword evidence="5" id="KW-0406">Ion transport</keyword>
<dbReference type="InterPro" id="IPR000531">
    <property type="entry name" value="Beta-barrel_TonB"/>
</dbReference>
<evidence type="ECO:0000256" key="6">
    <source>
        <dbReference type="ARBA" id="ARBA00022692"/>
    </source>
</evidence>
<name>A0A3P4B6V6_9BURK</name>
<dbReference type="EMBL" id="UWPJ01000030">
    <property type="protein sequence ID" value="VCU71822.1"/>
    <property type="molecule type" value="Genomic_DNA"/>
</dbReference>